<dbReference type="RefSeq" id="WP_369174547.1">
    <property type="nucleotide sequence ID" value="NZ_CP163439.1"/>
</dbReference>
<dbReference type="SUPFAM" id="SSF50370">
    <property type="entry name" value="Ricin B-like lectins"/>
    <property type="match status" value="1"/>
</dbReference>
<evidence type="ECO:0000313" key="2">
    <source>
        <dbReference type="EMBL" id="XDQ39837.1"/>
    </source>
</evidence>
<proteinExistence type="predicted"/>
<dbReference type="Pfam" id="PF14200">
    <property type="entry name" value="RicinB_lectin_2"/>
    <property type="match status" value="1"/>
</dbReference>
<protein>
    <submittedName>
        <fullName evidence="2">RICIN domain-containing protein</fullName>
    </submittedName>
</protein>
<sequence length="110" mass="11745">MSRTVTNTRSRAVMAAGSGLCKIVNQKSGLLLGIQDMGTADGGKALIWGDNGTADHLWQAIPGRDCYYKLANCNSGRLLGVDQMSTSSGAQVLQWSDNGTADRLWKLTAR</sequence>
<dbReference type="AlphaFoldDB" id="A0AB39Q988"/>
<dbReference type="InterPro" id="IPR000772">
    <property type="entry name" value="Ricin_B_lectin"/>
</dbReference>
<organism evidence="2">
    <name type="scientific">Streptomyces sp. R28</name>
    <dbReference type="NCBI Taxonomy" id="3238628"/>
    <lineage>
        <taxon>Bacteria</taxon>
        <taxon>Bacillati</taxon>
        <taxon>Actinomycetota</taxon>
        <taxon>Actinomycetes</taxon>
        <taxon>Kitasatosporales</taxon>
        <taxon>Streptomycetaceae</taxon>
        <taxon>Streptomyces</taxon>
    </lineage>
</organism>
<dbReference type="Gene3D" id="2.80.10.50">
    <property type="match status" value="1"/>
</dbReference>
<accession>A0AB39Q988</accession>
<reference evidence="2" key="1">
    <citation type="submission" date="2024-07" db="EMBL/GenBank/DDBJ databases">
        <authorList>
            <person name="Yu S.T."/>
        </authorList>
    </citation>
    <scope>NUCLEOTIDE SEQUENCE</scope>
    <source>
        <strain evidence="2">R28</strain>
    </source>
</reference>
<dbReference type="EMBL" id="CP163439">
    <property type="protein sequence ID" value="XDQ39837.1"/>
    <property type="molecule type" value="Genomic_DNA"/>
</dbReference>
<gene>
    <name evidence="2" type="ORF">AB5J49_44465</name>
</gene>
<feature type="domain" description="Ricin B lectin" evidence="1">
    <location>
        <begin position="17"/>
        <end position="95"/>
    </location>
</feature>
<evidence type="ECO:0000259" key="1">
    <source>
        <dbReference type="Pfam" id="PF14200"/>
    </source>
</evidence>
<dbReference type="InterPro" id="IPR035992">
    <property type="entry name" value="Ricin_B-like_lectins"/>
</dbReference>
<name>A0AB39Q988_9ACTN</name>